<evidence type="ECO:0000259" key="7">
    <source>
        <dbReference type="Pfam" id="PF13396"/>
    </source>
</evidence>
<gene>
    <name evidence="8" type="ORF">DESPIGER_1286</name>
</gene>
<feature type="transmembrane region" description="Helical" evidence="6">
    <location>
        <begin position="6"/>
        <end position="26"/>
    </location>
</feature>
<feature type="transmembrane region" description="Helical" evidence="6">
    <location>
        <begin position="38"/>
        <end position="57"/>
    </location>
</feature>
<evidence type="ECO:0000256" key="5">
    <source>
        <dbReference type="ARBA" id="ARBA00023136"/>
    </source>
</evidence>
<dbReference type="OrthoDB" id="5348497at2"/>
<dbReference type="AlphaFoldDB" id="A0A1K1LEK5"/>
<protein>
    <recommendedName>
        <fullName evidence="7">Cardiolipin synthase N-terminal domain-containing protein</fullName>
    </recommendedName>
</protein>
<feature type="domain" description="Cardiolipin synthase N-terminal" evidence="7">
    <location>
        <begin position="18"/>
        <end position="59"/>
    </location>
</feature>
<evidence type="ECO:0000256" key="6">
    <source>
        <dbReference type="SAM" id="Phobius"/>
    </source>
</evidence>
<keyword evidence="5 6" id="KW-0472">Membrane</keyword>
<proteinExistence type="predicted"/>
<dbReference type="RefSeq" id="WP_072334501.1">
    <property type="nucleotide sequence ID" value="NZ_CALJDE010000060.1"/>
</dbReference>
<keyword evidence="4 6" id="KW-1133">Transmembrane helix</keyword>
<dbReference type="Pfam" id="PF13396">
    <property type="entry name" value="PLDc_N"/>
    <property type="match status" value="1"/>
</dbReference>
<keyword evidence="2" id="KW-1003">Cell membrane</keyword>
<sequence length="66" mass="7766">MTFAWWHVLVALIPILPNLWSIWHIWNHRFSSFQQKAVWLVIAVFLPVLGGLIYIFAGRRHAGEKI</sequence>
<evidence type="ECO:0000313" key="9">
    <source>
        <dbReference type="Proteomes" id="UP000186323"/>
    </source>
</evidence>
<dbReference type="Proteomes" id="UP000186323">
    <property type="component" value="Chromosome I"/>
</dbReference>
<reference evidence="9" key="1">
    <citation type="submission" date="2016-10" db="EMBL/GenBank/DDBJ databases">
        <authorList>
            <person name="Wegmann U."/>
        </authorList>
    </citation>
    <scope>NUCLEOTIDE SEQUENCE [LARGE SCALE GENOMIC DNA]</scope>
</reference>
<name>A0A1K1LEK5_9BACT</name>
<keyword evidence="3 6" id="KW-0812">Transmembrane</keyword>
<accession>A0A1K1LEK5</accession>
<evidence type="ECO:0000256" key="1">
    <source>
        <dbReference type="ARBA" id="ARBA00004651"/>
    </source>
</evidence>
<comment type="subcellular location">
    <subcellularLocation>
        <location evidence="1">Cell membrane</location>
        <topology evidence="1">Multi-pass membrane protein</topology>
    </subcellularLocation>
</comment>
<evidence type="ECO:0000256" key="2">
    <source>
        <dbReference type="ARBA" id="ARBA00022475"/>
    </source>
</evidence>
<dbReference type="GO" id="GO:0005886">
    <property type="term" value="C:plasma membrane"/>
    <property type="evidence" value="ECO:0007669"/>
    <property type="project" value="UniProtKB-SubCell"/>
</dbReference>
<dbReference type="EMBL" id="LT630450">
    <property type="protein sequence ID" value="SFV73136.1"/>
    <property type="molecule type" value="Genomic_DNA"/>
</dbReference>
<dbReference type="InterPro" id="IPR027379">
    <property type="entry name" value="CLS_N"/>
</dbReference>
<evidence type="ECO:0000256" key="4">
    <source>
        <dbReference type="ARBA" id="ARBA00022989"/>
    </source>
</evidence>
<keyword evidence="9" id="KW-1185">Reference proteome</keyword>
<evidence type="ECO:0000256" key="3">
    <source>
        <dbReference type="ARBA" id="ARBA00022692"/>
    </source>
</evidence>
<dbReference type="KEGG" id="dpg:DESPIGER_1286"/>
<evidence type="ECO:0000313" key="8">
    <source>
        <dbReference type="EMBL" id="SFV73136.1"/>
    </source>
</evidence>
<organism evidence="8 9">
    <name type="scientific">Desulfovibrio piger</name>
    <dbReference type="NCBI Taxonomy" id="901"/>
    <lineage>
        <taxon>Bacteria</taxon>
        <taxon>Pseudomonadati</taxon>
        <taxon>Thermodesulfobacteriota</taxon>
        <taxon>Desulfovibrionia</taxon>
        <taxon>Desulfovibrionales</taxon>
        <taxon>Desulfovibrionaceae</taxon>
        <taxon>Desulfovibrio</taxon>
    </lineage>
</organism>